<feature type="compositionally biased region" description="Low complexity" evidence="1">
    <location>
        <begin position="297"/>
        <end position="322"/>
    </location>
</feature>
<keyword evidence="4" id="KW-1185">Reference proteome</keyword>
<proteinExistence type="predicted"/>
<reference evidence="3" key="1">
    <citation type="journal article" date="2013" name="Nature">
        <title>The genomes of four tapeworm species reveal adaptations to parasitism.</title>
        <authorList>
            <person name="Tsai I.J."/>
            <person name="Zarowiecki M."/>
            <person name="Holroyd N."/>
            <person name="Garciarrubio A."/>
            <person name="Sanchez-Flores A."/>
            <person name="Brooks K.L."/>
            <person name="Tracey A."/>
            <person name="Bobes R.J."/>
            <person name="Fragoso G."/>
            <person name="Sciutto E."/>
            <person name="Aslett M."/>
            <person name="Beasley H."/>
            <person name="Bennett H.M."/>
            <person name="Cai J."/>
            <person name="Camicia F."/>
            <person name="Clark R."/>
            <person name="Cucher M."/>
            <person name="De Silva N."/>
            <person name="Day T.A."/>
            <person name="Deplazes P."/>
            <person name="Estrada K."/>
            <person name="Fernandez C."/>
            <person name="Holland P.W."/>
            <person name="Hou J."/>
            <person name="Hu S."/>
            <person name="Huckvale T."/>
            <person name="Hung S.S."/>
            <person name="Kamenetzky L."/>
            <person name="Keane J.A."/>
            <person name="Kiss F."/>
            <person name="Koziol U."/>
            <person name="Lambert O."/>
            <person name="Liu K."/>
            <person name="Luo X."/>
            <person name="Luo Y."/>
            <person name="Macchiaroli N."/>
            <person name="Nichol S."/>
            <person name="Paps J."/>
            <person name="Parkinson J."/>
            <person name="Pouchkina-Stantcheva N."/>
            <person name="Riddiford N."/>
            <person name="Rosenzvit M."/>
            <person name="Salinas G."/>
            <person name="Wasmuth J.D."/>
            <person name="Zamanian M."/>
            <person name="Zheng Y."/>
            <person name="Cai X."/>
            <person name="Soberon X."/>
            <person name="Olson P.D."/>
            <person name="Laclette J.P."/>
            <person name="Brehm K."/>
            <person name="Berriman M."/>
            <person name="Garciarrubio A."/>
            <person name="Bobes R.J."/>
            <person name="Fragoso G."/>
            <person name="Sanchez-Flores A."/>
            <person name="Estrada K."/>
            <person name="Cevallos M.A."/>
            <person name="Morett E."/>
            <person name="Gonzalez V."/>
            <person name="Portillo T."/>
            <person name="Ochoa-Leyva A."/>
            <person name="Jose M.V."/>
            <person name="Sciutto E."/>
            <person name="Landa A."/>
            <person name="Jimenez L."/>
            <person name="Valdes V."/>
            <person name="Carrero J.C."/>
            <person name="Larralde C."/>
            <person name="Morales-Montor J."/>
            <person name="Limon-Lason J."/>
            <person name="Soberon X."/>
            <person name="Laclette J.P."/>
        </authorList>
    </citation>
    <scope>NUCLEOTIDE SEQUENCE [LARGE SCALE GENOMIC DNA]</scope>
</reference>
<feature type="region of interest" description="Disordered" evidence="1">
    <location>
        <begin position="1"/>
        <end position="25"/>
    </location>
</feature>
<feature type="compositionally biased region" description="Polar residues" evidence="1">
    <location>
        <begin position="175"/>
        <end position="188"/>
    </location>
</feature>
<evidence type="ECO:0000313" key="3">
    <source>
        <dbReference type="EMBL" id="CDS40011.1"/>
    </source>
</evidence>
<feature type="compositionally biased region" description="Polar residues" evidence="1">
    <location>
        <begin position="256"/>
        <end position="270"/>
    </location>
</feature>
<gene>
    <name evidence="3" type="ORF">EmuJ_000757000</name>
</gene>
<reference evidence="3" key="2">
    <citation type="submission" date="2015-11" db="EMBL/GenBank/DDBJ databases">
        <authorList>
            <person name="Zhang Y."/>
            <person name="Guo Z."/>
        </authorList>
    </citation>
    <scope>NUCLEOTIDE SEQUENCE</scope>
</reference>
<accession>A0A068Y5F6</accession>
<feature type="compositionally biased region" description="Basic and acidic residues" evidence="1">
    <location>
        <begin position="9"/>
        <end position="21"/>
    </location>
</feature>
<name>A0A068Y5F6_ECHMU</name>
<evidence type="ECO:0000313" key="4">
    <source>
        <dbReference type="Proteomes" id="UP000017246"/>
    </source>
</evidence>
<dbReference type="EMBL" id="LN902841">
    <property type="protein sequence ID" value="CDS40011.1"/>
    <property type="molecule type" value="Genomic_DNA"/>
</dbReference>
<evidence type="ECO:0000259" key="2">
    <source>
        <dbReference type="Pfam" id="PF19005"/>
    </source>
</evidence>
<feature type="domain" description="DUF5734" evidence="2">
    <location>
        <begin position="12"/>
        <end position="92"/>
    </location>
</feature>
<feature type="compositionally biased region" description="Low complexity" evidence="1">
    <location>
        <begin position="155"/>
        <end position="174"/>
    </location>
</feature>
<feature type="region of interest" description="Disordered" evidence="1">
    <location>
        <begin position="117"/>
        <end position="322"/>
    </location>
</feature>
<dbReference type="AlphaFoldDB" id="A0A068Y5F6"/>
<dbReference type="InterPro" id="IPR043792">
    <property type="entry name" value="DUF5734"/>
</dbReference>
<feature type="compositionally biased region" description="Polar residues" evidence="1">
    <location>
        <begin position="223"/>
        <end position="234"/>
    </location>
</feature>
<dbReference type="Proteomes" id="UP000017246">
    <property type="component" value="Unassembled WGS sequence"/>
</dbReference>
<organism evidence="3 4">
    <name type="scientific">Echinococcus multilocularis</name>
    <name type="common">Fox tapeworm</name>
    <dbReference type="NCBI Taxonomy" id="6211"/>
    <lineage>
        <taxon>Eukaryota</taxon>
        <taxon>Metazoa</taxon>
        <taxon>Spiralia</taxon>
        <taxon>Lophotrochozoa</taxon>
        <taxon>Platyhelminthes</taxon>
        <taxon>Cestoda</taxon>
        <taxon>Eucestoda</taxon>
        <taxon>Cyclophyllidea</taxon>
        <taxon>Taeniidae</taxon>
        <taxon>Echinococcus</taxon>
    </lineage>
</organism>
<dbReference type="Pfam" id="PF19005">
    <property type="entry name" value="DUF5734"/>
    <property type="match status" value="1"/>
</dbReference>
<evidence type="ECO:0000256" key="1">
    <source>
        <dbReference type="SAM" id="MobiDB-lite"/>
    </source>
</evidence>
<sequence>MSQPGSQARVEEYSRSKELKRGKVAQSTRKVFSLDAFESRPHNLLISKIGEVLKLGEENVVIACGVNNKKATLITLRFETKEEFSKVLGILEKYAKPKNEEMGSLSQEKVSEVKSEFKEQAEMGSKKTGNVPPELRTSVSVTNPYFTSRSPNPDSPSISQSSSVQDSSSITVITLTNGESTPSYTNGMITLPRKNSASEDDNRFDGNSLKGFPISSKRGKARQSVTPNPPSKNLFNPLPPVKIVRRAEKTPRQGISHRQLSLTSECSTEAKSPRPSLMRSPTRRSGYQSIPVRRLHSGAQSCSSSDSSSGYSETRCSSSSSDSPTAQFYKGVEFIVPQCPHRHFKSTVDNVWVYNEPVGCQKSIITSYPLKPWLCFH</sequence>
<feature type="compositionally biased region" description="Polar residues" evidence="1">
    <location>
        <begin position="137"/>
        <end position="152"/>
    </location>
</feature>
<protein>
    <submittedName>
        <fullName evidence="3">Expressed conserved protein</fullName>
    </submittedName>
</protein>
<dbReference type="OrthoDB" id="6283468at2759"/>